<dbReference type="EMBL" id="APAT01000015">
    <property type="protein sequence ID" value="EMP55574.1"/>
    <property type="molecule type" value="Genomic_DNA"/>
</dbReference>
<dbReference type="eggNOG" id="COG4932">
    <property type="taxonomic scope" value="Bacteria"/>
</dbReference>
<keyword evidence="2" id="KW-0964">Secreted</keyword>
<keyword evidence="5" id="KW-0106">Calcium</keyword>
<evidence type="ECO:0000256" key="5">
    <source>
        <dbReference type="ARBA" id="ARBA00022837"/>
    </source>
</evidence>
<keyword evidence="4" id="KW-0732">Signal</keyword>
<evidence type="ECO:0000259" key="8">
    <source>
        <dbReference type="Pfam" id="PF25275"/>
    </source>
</evidence>
<dbReference type="AlphaFoldDB" id="M7CQX9"/>
<sequence>MRKSLLVLSVTGFATFVTGCATQNIGEGLEKLPPTSAGQVEPEIIVDNEDPSFFSKGPWVDSTATPGFYGKNYRVIAAGAGDSSAVWNLETIKPYDVFVRWSAYTNRASNAKYSVYYIDDSGKSAVDVVTVDQRLNGGDWVKLGTYLMSSLQGRVELSDAANGYVVADAVRFVPVDTRSLSADSDQDGMTDAFETKYGLNVNDPSDALGDLDGDGITNLEEQDLQTDPTSRDTDGDGMDDGYEVTYGLNPNVDDASLDLDGDGYTNIDEYYAASDPNDVNSLPGAGPLISWSAPTRRADGSVLDPSEIDHYEIRYFPAYSSEALTIDDSSGYFEMVGANVGVSSHTPGYLGDGYHPIPPGDGTVFARWSFFELTPSTPYGVEVRWTSDFNRSKRVTYRVQFTGNAGDTSVASSPIDQTISGGQWVEVAQFTPTDPSAQVELPSQPDGYVIADAVRLIPNSEPIINTVTVPGSKQTVRLEEDLSGGQWTFQVRAVDQNGAASAFSEPLTVNFP</sequence>
<dbReference type="OrthoDB" id="9785394at2"/>
<feature type="domain" description="Golvesin/Xly CBD-like" evidence="8">
    <location>
        <begin position="339"/>
        <end position="457"/>
    </location>
</feature>
<dbReference type="PROSITE" id="PS51257">
    <property type="entry name" value="PROKAR_LIPOPROTEIN"/>
    <property type="match status" value="1"/>
</dbReference>
<protein>
    <submittedName>
        <fullName evidence="9">Thermolysin metallopeptidase family protein</fullName>
    </submittedName>
</protein>
<gene>
    <name evidence="9" type="ORF">MSNKSG1_06873</name>
</gene>
<dbReference type="PANTHER" id="PTHR42970">
    <property type="entry name" value="PECTATE LYASE C-RELATED"/>
    <property type="match status" value="1"/>
</dbReference>
<keyword evidence="6" id="KW-0325">Glycoprotein</keyword>
<dbReference type="PANTHER" id="PTHR42970:SF1">
    <property type="entry name" value="PECTATE LYASE C-RELATED"/>
    <property type="match status" value="1"/>
</dbReference>
<dbReference type="Proteomes" id="UP000011960">
    <property type="component" value="Unassembled WGS sequence"/>
</dbReference>
<dbReference type="Pfam" id="PF25275">
    <property type="entry name" value="Golvesin_C"/>
    <property type="match status" value="2"/>
</dbReference>
<evidence type="ECO:0000256" key="1">
    <source>
        <dbReference type="ARBA" id="ARBA00004613"/>
    </source>
</evidence>
<dbReference type="SUPFAM" id="SSF49265">
    <property type="entry name" value="Fibronectin type III"/>
    <property type="match status" value="1"/>
</dbReference>
<evidence type="ECO:0000256" key="6">
    <source>
        <dbReference type="ARBA" id="ARBA00023180"/>
    </source>
</evidence>
<comment type="subcellular location">
    <subcellularLocation>
        <location evidence="1">Secreted</location>
    </subcellularLocation>
</comment>
<feature type="region of interest" description="Disordered" evidence="7">
    <location>
        <begin position="204"/>
        <end position="242"/>
    </location>
</feature>
<dbReference type="InterPro" id="IPR036116">
    <property type="entry name" value="FN3_sf"/>
</dbReference>
<reference evidence="9 10" key="1">
    <citation type="journal article" date="2013" name="Genome Announc.">
        <title>Genome Sequence of Hydrothermal Arsenic-Respiring Bacterium Marinobacter santoriniensis NKSG1T.</title>
        <authorList>
            <person name="Handley K.M."/>
            <person name="Upton M."/>
            <person name="Beatson S.A."/>
            <person name="Hery M."/>
            <person name="Lloyd J.R."/>
        </authorList>
    </citation>
    <scope>NUCLEOTIDE SEQUENCE [LARGE SCALE GENOMIC DNA]</scope>
    <source>
        <strain evidence="9 10">NKSG1</strain>
    </source>
</reference>
<proteinExistence type="predicted"/>
<dbReference type="PATRIC" id="fig|1288826.3.peg.1339"/>
<comment type="caution">
    <text evidence="9">The sequence shown here is derived from an EMBL/GenBank/DDBJ whole genome shotgun (WGS) entry which is preliminary data.</text>
</comment>
<dbReference type="InterPro" id="IPR052063">
    <property type="entry name" value="Polysaccharide_Lyase_1"/>
</dbReference>
<accession>M7CQX9</accession>
<evidence type="ECO:0000256" key="4">
    <source>
        <dbReference type="ARBA" id="ARBA00022729"/>
    </source>
</evidence>
<evidence type="ECO:0000256" key="3">
    <source>
        <dbReference type="ARBA" id="ARBA00022723"/>
    </source>
</evidence>
<dbReference type="STRING" id="1288826.MSNKSG1_06873"/>
<dbReference type="eggNOG" id="COG3209">
    <property type="taxonomic scope" value="Bacteria"/>
</dbReference>
<dbReference type="InterPro" id="IPR059100">
    <property type="entry name" value="TSP3_bac"/>
</dbReference>
<feature type="domain" description="Golvesin/Xly CBD-like" evidence="8">
    <location>
        <begin position="44"/>
        <end position="173"/>
    </location>
</feature>
<evidence type="ECO:0000256" key="7">
    <source>
        <dbReference type="SAM" id="MobiDB-lite"/>
    </source>
</evidence>
<dbReference type="Pfam" id="PF18884">
    <property type="entry name" value="TSP3_bac"/>
    <property type="match status" value="3"/>
</dbReference>
<keyword evidence="10" id="KW-1185">Reference proteome</keyword>
<dbReference type="InterPro" id="IPR033803">
    <property type="entry name" value="CBD-like_Golvesin-Xly"/>
</dbReference>
<dbReference type="RefSeq" id="WP_008938521.1">
    <property type="nucleotide sequence ID" value="NZ_APAT01000015.1"/>
</dbReference>
<evidence type="ECO:0000313" key="10">
    <source>
        <dbReference type="Proteomes" id="UP000011960"/>
    </source>
</evidence>
<name>M7CQX9_9GAMM</name>
<keyword evidence="3" id="KW-0479">Metal-binding</keyword>
<organism evidence="9 10">
    <name type="scientific">Marinobacter santoriniensis NKSG1</name>
    <dbReference type="NCBI Taxonomy" id="1288826"/>
    <lineage>
        <taxon>Bacteria</taxon>
        <taxon>Pseudomonadati</taxon>
        <taxon>Pseudomonadota</taxon>
        <taxon>Gammaproteobacteria</taxon>
        <taxon>Pseudomonadales</taxon>
        <taxon>Marinobacteraceae</taxon>
        <taxon>Marinobacter</taxon>
    </lineage>
</organism>
<evidence type="ECO:0000256" key="2">
    <source>
        <dbReference type="ARBA" id="ARBA00022525"/>
    </source>
</evidence>
<evidence type="ECO:0000313" key="9">
    <source>
        <dbReference type="EMBL" id="EMP55574.1"/>
    </source>
</evidence>
<dbReference type="GO" id="GO:0046872">
    <property type="term" value="F:metal ion binding"/>
    <property type="evidence" value="ECO:0007669"/>
    <property type="project" value="UniProtKB-KW"/>
</dbReference>